<sequence length="132" mass="15160">MSHRISLKLRVDRRTVTVCQFRRPPRRDENGEISYGDWQIAHELVRVRTAKSEADGMRESFSDPMDGAQAKKAAMVVLKTDTRFEFWDVPDRTILFTVGYDKLARILDAFETAGEDSIEVATLRAALERIRS</sequence>
<dbReference type="Proteomes" id="UP001519535">
    <property type="component" value="Unassembled WGS sequence"/>
</dbReference>
<evidence type="ECO:0000313" key="1">
    <source>
        <dbReference type="EMBL" id="MBS9533546.1"/>
    </source>
</evidence>
<dbReference type="RefSeq" id="WP_214092428.1">
    <property type="nucleotide sequence ID" value="NZ_JAHCLR010000012.1"/>
</dbReference>
<proteinExistence type="predicted"/>
<reference evidence="1 2" key="1">
    <citation type="submission" date="2021-05" db="EMBL/GenBank/DDBJ databases">
        <title>Mycobacterium acidophilum sp. nov., an extremely acid-tolerant member of the genus Mycobacterium.</title>
        <authorList>
            <person name="Xia J."/>
        </authorList>
    </citation>
    <scope>NUCLEOTIDE SEQUENCE [LARGE SCALE GENOMIC DNA]</scope>
    <source>
        <strain evidence="1 2">M1</strain>
    </source>
</reference>
<accession>A0ABS5RGZ0</accession>
<organism evidence="1 2">
    <name type="scientific">Mycolicibacter acidiphilus</name>
    <dbReference type="NCBI Taxonomy" id="2835306"/>
    <lineage>
        <taxon>Bacteria</taxon>
        <taxon>Bacillati</taxon>
        <taxon>Actinomycetota</taxon>
        <taxon>Actinomycetes</taxon>
        <taxon>Mycobacteriales</taxon>
        <taxon>Mycobacteriaceae</taxon>
        <taxon>Mycolicibacter</taxon>
    </lineage>
</organism>
<keyword evidence="2" id="KW-1185">Reference proteome</keyword>
<comment type="caution">
    <text evidence="1">The sequence shown here is derived from an EMBL/GenBank/DDBJ whole genome shotgun (WGS) entry which is preliminary data.</text>
</comment>
<gene>
    <name evidence="1" type="ORF">KIH27_08085</name>
</gene>
<evidence type="ECO:0000313" key="2">
    <source>
        <dbReference type="Proteomes" id="UP001519535"/>
    </source>
</evidence>
<protein>
    <submittedName>
        <fullName evidence="1">Uncharacterized protein</fullName>
    </submittedName>
</protein>
<name>A0ABS5RGZ0_9MYCO</name>
<dbReference type="EMBL" id="JAHCLR010000012">
    <property type="protein sequence ID" value="MBS9533546.1"/>
    <property type="molecule type" value="Genomic_DNA"/>
</dbReference>